<accession>A0A1D2M4N8</accession>
<comment type="caution">
    <text evidence="2">The sequence shown here is derived from an EMBL/GenBank/DDBJ whole genome shotgun (WGS) entry which is preliminary data.</text>
</comment>
<sequence length="178" mass="19652">MRYLRLKMLIVVLPVLLSSLEIQLAEGIKCYTCSECVGTGGEEKSCDPHFDRCAETLNWMIASNKTRTDRFCSDEIFENKHKKIGLMCDDFQPLKNGTVMAKLCFCDADLCNGMLTDPISTTPPPSSSNDASLITGFSTRYQLISSPVSLHSAAFGRGSLAVDRALSSRFVYSSSKFH</sequence>
<keyword evidence="1" id="KW-0732">Signal</keyword>
<evidence type="ECO:0000313" key="3">
    <source>
        <dbReference type="Proteomes" id="UP000094527"/>
    </source>
</evidence>
<proteinExistence type="predicted"/>
<evidence type="ECO:0000256" key="1">
    <source>
        <dbReference type="SAM" id="SignalP"/>
    </source>
</evidence>
<feature type="chain" id="PRO_5008903461" description="Protein sleepless" evidence="1">
    <location>
        <begin position="28"/>
        <end position="178"/>
    </location>
</feature>
<keyword evidence="3" id="KW-1185">Reference proteome</keyword>
<feature type="signal peptide" evidence="1">
    <location>
        <begin position="1"/>
        <end position="27"/>
    </location>
</feature>
<gene>
    <name evidence="2" type="ORF">Ocin01_18810</name>
</gene>
<dbReference type="AlphaFoldDB" id="A0A1D2M4N8"/>
<protein>
    <recommendedName>
        <fullName evidence="4">Protein sleepless</fullName>
    </recommendedName>
</protein>
<evidence type="ECO:0008006" key="4">
    <source>
        <dbReference type="Google" id="ProtNLM"/>
    </source>
</evidence>
<organism evidence="2 3">
    <name type="scientific">Orchesella cincta</name>
    <name type="common">Springtail</name>
    <name type="synonym">Podura cincta</name>
    <dbReference type="NCBI Taxonomy" id="48709"/>
    <lineage>
        <taxon>Eukaryota</taxon>
        <taxon>Metazoa</taxon>
        <taxon>Ecdysozoa</taxon>
        <taxon>Arthropoda</taxon>
        <taxon>Hexapoda</taxon>
        <taxon>Collembola</taxon>
        <taxon>Entomobryomorpha</taxon>
        <taxon>Entomobryoidea</taxon>
        <taxon>Orchesellidae</taxon>
        <taxon>Orchesellinae</taxon>
        <taxon>Orchesella</taxon>
    </lineage>
</organism>
<dbReference type="CDD" id="cd00117">
    <property type="entry name" value="TFP"/>
    <property type="match status" value="1"/>
</dbReference>
<reference evidence="2 3" key="1">
    <citation type="journal article" date="2016" name="Genome Biol. Evol.">
        <title>Gene Family Evolution Reflects Adaptation to Soil Environmental Stressors in the Genome of the Collembolan Orchesella cincta.</title>
        <authorList>
            <person name="Faddeeva-Vakhrusheva A."/>
            <person name="Derks M.F."/>
            <person name="Anvar S.Y."/>
            <person name="Agamennone V."/>
            <person name="Suring W."/>
            <person name="Smit S."/>
            <person name="van Straalen N.M."/>
            <person name="Roelofs D."/>
        </authorList>
    </citation>
    <scope>NUCLEOTIDE SEQUENCE [LARGE SCALE GENOMIC DNA]</scope>
    <source>
        <tissue evidence="2">Mixed pool</tissue>
    </source>
</reference>
<dbReference type="Proteomes" id="UP000094527">
    <property type="component" value="Unassembled WGS sequence"/>
</dbReference>
<name>A0A1D2M4N8_ORCCI</name>
<evidence type="ECO:0000313" key="2">
    <source>
        <dbReference type="EMBL" id="ODM87872.1"/>
    </source>
</evidence>
<dbReference type="EMBL" id="LJIJ01004511">
    <property type="protein sequence ID" value="ODM87872.1"/>
    <property type="molecule type" value="Genomic_DNA"/>
</dbReference>